<feature type="transmembrane region" description="Helical" evidence="9">
    <location>
        <begin position="306"/>
        <end position="326"/>
    </location>
</feature>
<dbReference type="SUPFAM" id="SSF47384">
    <property type="entry name" value="Homodimeric domain of signal transducing histidine kinase"/>
    <property type="match status" value="1"/>
</dbReference>
<keyword evidence="9" id="KW-0472">Membrane</keyword>
<dbReference type="Pfam" id="PF02518">
    <property type="entry name" value="HATPase_c"/>
    <property type="match status" value="1"/>
</dbReference>
<dbReference type="Proteomes" id="UP000095059">
    <property type="component" value="Unassembled WGS sequence"/>
</dbReference>
<evidence type="ECO:0000313" key="13">
    <source>
        <dbReference type="EMBL" id="OEF22518.1"/>
    </source>
</evidence>
<evidence type="ECO:0000256" key="5">
    <source>
        <dbReference type="ARBA" id="ARBA00022679"/>
    </source>
</evidence>
<dbReference type="SMART" id="SM00448">
    <property type="entry name" value="REC"/>
    <property type="match status" value="1"/>
</dbReference>
<dbReference type="InterPro" id="IPR004358">
    <property type="entry name" value="Sig_transdc_His_kin-like_C"/>
</dbReference>
<keyword evidence="9" id="KW-1133">Transmembrane helix</keyword>
<evidence type="ECO:0000256" key="4">
    <source>
        <dbReference type="ARBA" id="ARBA00022553"/>
    </source>
</evidence>
<dbReference type="CDD" id="cd17546">
    <property type="entry name" value="REC_hyHK_CKI1_RcsC-like"/>
    <property type="match status" value="1"/>
</dbReference>
<evidence type="ECO:0000256" key="7">
    <source>
        <dbReference type="PROSITE-ProRule" id="PRU00169"/>
    </source>
</evidence>
<dbReference type="Pfam" id="PF00512">
    <property type="entry name" value="HisKA"/>
    <property type="match status" value="1"/>
</dbReference>
<proteinExistence type="predicted"/>
<dbReference type="InterPro" id="IPR003660">
    <property type="entry name" value="HAMP_dom"/>
</dbReference>
<dbReference type="SMART" id="SM00388">
    <property type="entry name" value="HisKA"/>
    <property type="match status" value="1"/>
</dbReference>
<sequence>MKFKYRLLTCNALILIMFVAVFSYSVSHLIKTTSDNQLSSIKENITGYNRKLLFSFVQAQNSNLDKEIDLITEQIEQINFYFSHELVNNGNEKKSLEYLLSSILSKNKGYIKSISLIEVEKQTIYKKNNGVYGYENYKYDESNLFRYKNLLLGERLKENKKEIEHFYLYSKLEHWNGSILRIEFNLNYFTDSLYINNMAEGLKYRYILVDSNGRLISSNLRDEFEVLLSYFPLESKNEDDLAYKIMSNSSGFSNLEDETEFLNITFLRNKKTGWRIILVTPDSVIKSSYSTTKAMLLDADSKLIKYFFVISIILLLLFLFVNSFVIKKLTSPLNNLMKQANSLRDQDYEKAIQVINSNNDEIEQLSYAYSEAGRSLKDLVEGLGEEVKERTKQYEEASKDASEANRQKSILLSNVSHEVRTPLNAIIGYVQMLSKKMDTTGYEHFLNGISSSSYMILNIVNDLLDLERLHAHNYVIKNKDVLLSKLLEDINMTFIPLATNKNLSFIIETINIESSLLLMIDELRFKQALSNIITNAIKFTHKGSVTLLVERNDNDQLIFNIIDTGVGIPKEKISTIFNSFEQVNDDDKTAGFGLGLAITKTIIGLMNGELLVESFISKGSKFSIILPPNILSLNTVKDDTLPVLSNKCATLSDFKNNTVLIVDDVEFNREILQFQLEQLGINCLLAESGKEAINIFDKNKNKNNIDIDIVFTDISMPGMDGIELSKILRKKNKNIPIIAVTARATVQEESRMNNYFDCYITKPLNNNDIVSSLYCVLTNSSC</sequence>
<evidence type="ECO:0000259" key="10">
    <source>
        <dbReference type="PROSITE" id="PS50109"/>
    </source>
</evidence>
<dbReference type="EC" id="2.7.13.3" evidence="3"/>
<dbReference type="EMBL" id="AJYJ02000014">
    <property type="protein sequence ID" value="OEF22518.1"/>
    <property type="molecule type" value="Genomic_DNA"/>
</dbReference>
<organism evidence="13 14">
    <name type="scientific">Aliivibrio logei 5S-186</name>
    <dbReference type="NCBI Taxonomy" id="626086"/>
    <lineage>
        <taxon>Bacteria</taxon>
        <taxon>Pseudomonadati</taxon>
        <taxon>Pseudomonadota</taxon>
        <taxon>Gammaproteobacteria</taxon>
        <taxon>Vibrionales</taxon>
        <taxon>Vibrionaceae</taxon>
        <taxon>Aliivibrio</taxon>
    </lineage>
</organism>
<feature type="domain" description="HAMP" evidence="12">
    <location>
        <begin position="327"/>
        <end position="381"/>
    </location>
</feature>
<dbReference type="InterPro" id="IPR005467">
    <property type="entry name" value="His_kinase_dom"/>
</dbReference>
<dbReference type="Gene3D" id="1.10.287.130">
    <property type="match status" value="1"/>
</dbReference>
<dbReference type="PRINTS" id="PR00344">
    <property type="entry name" value="BCTRLSENSOR"/>
</dbReference>
<accession>A0ABX3B0W9</accession>
<dbReference type="InterPro" id="IPR036890">
    <property type="entry name" value="HATPase_C_sf"/>
</dbReference>
<dbReference type="PROSITE" id="PS50109">
    <property type="entry name" value="HIS_KIN"/>
    <property type="match status" value="1"/>
</dbReference>
<comment type="subcellular location">
    <subcellularLocation>
        <location evidence="2">Membrane</location>
    </subcellularLocation>
</comment>
<dbReference type="InterPro" id="IPR003661">
    <property type="entry name" value="HisK_dim/P_dom"/>
</dbReference>
<dbReference type="SMART" id="SM00387">
    <property type="entry name" value="HATPase_c"/>
    <property type="match status" value="1"/>
</dbReference>
<gene>
    <name evidence="13" type="ORF">A1Q5_15695</name>
</gene>
<dbReference type="Pfam" id="PF00072">
    <property type="entry name" value="Response_reg"/>
    <property type="match status" value="1"/>
</dbReference>
<evidence type="ECO:0000256" key="6">
    <source>
        <dbReference type="ARBA" id="ARBA00022777"/>
    </source>
</evidence>
<dbReference type="InterPro" id="IPR036097">
    <property type="entry name" value="HisK_dim/P_sf"/>
</dbReference>
<evidence type="ECO:0000259" key="12">
    <source>
        <dbReference type="PROSITE" id="PS50885"/>
    </source>
</evidence>
<name>A0ABX3B0W9_ALILO</name>
<dbReference type="Gene3D" id="6.10.340.10">
    <property type="match status" value="1"/>
</dbReference>
<evidence type="ECO:0000256" key="1">
    <source>
        <dbReference type="ARBA" id="ARBA00000085"/>
    </source>
</evidence>
<dbReference type="InterPro" id="IPR001789">
    <property type="entry name" value="Sig_transdc_resp-reg_receiver"/>
</dbReference>
<dbReference type="PANTHER" id="PTHR43047">
    <property type="entry name" value="TWO-COMPONENT HISTIDINE PROTEIN KINASE"/>
    <property type="match status" value="1"/>
</dbReference>
<dbReference type="PROSITE" id="PS50885">
    <property type="entry name" value="HAMP"/>
    <property type="match status" value="1"/>
</dbReference>
<dbReference type="Gene3D" id="3.40.50.2300">
    <property type="match status" value="1"/>
</dbReference>
<protein>
    <recommendedName>
        <fullName evidence="3">histidine kinase</fullName>
        <ecNumber evidence="3">2.7.13.3</ecNumber>
    </recommendedName>
</protein>
<dbReference type="PROSITE" id="PS50110">
    <property type="entry name" value="RESPONSE_REGULATORY"/>
    <property type="match status" value="1"/>
</dbReference>
<keyword evidence="9" id="KW-0812">Transmembrane</keyword>
<dbReference type="CDD" id="cd00082">
    <property type="entry name" value="HisKA"/>
    <property type="match status" value="1"/>
</dbReference>
<feature type="domain" description="Histidine kinase" evidence="10">
    <location>
        <begin position="414"/>
        <end position="630"/>
    </location>
</feature>
<evidence type="ECO:0000313" key="14">
    <source>
        <dbReference type="Proteomes" id="UP000095059"/>
    </source>
</evidence>
<comment type="catalytic activity">
    <reaction evidence="1">
        <text>ATP + protein L-histidine = ADP + protein N-phospho-L-histidine.</text>
        <dbReference type="EC" id="2.7.13.3"/>
    </reaction>
</comment>
<keyword evidence="4 7" id="KW-0597">Phosphoprotein</keyword>
<evidence type="ECO:0000256" key="8">
    <source>
        <dbReference type="SAM" id="Coils"/>
    </source>
</evidence>
<dbReference type="SUPFAM" id="SSF55874">
    <property type="entry name" value="ATPase domain of HSP90 chaperone/DNA topoisomerase II/histidine kinase"/>
    <property type="match status" value="1"/>
</dbReference>
<dbReference type="InterPro" id="IPR003594">
    <property type="entry name" value="HATPase_dom"/>
</dbReference>
<keyword evidence="5" id="KW-0808">Transferase</keyword>
<evidence type="ECO:0000256" key="3">
    <source>
        <dbReference type="ARBA" id="ARBA00012438"/>
    </source>
</evidence>
<keyword evidence="8" id="KW-0175">Coiled coil</keyword>
<evidence type="ECO:0000256" key="9">
    <source>
        <dbReference type="SAM" id="Phobius"/>
    </source>
</evidence>
<dbReference type="Gene3D" id="3.30.565.10">
    <property type="entry name" value="Histidine kinase-like ATPase, C-terminal domain"/>
    <property type="match status" value="1"/>
</dbReference>
<feature type="coiled-coil region" evidence="8">
    <location>
        <begin position="380"/>
        <end position="414"/>
    </location>
</feature>
<comment type="caution">
    <text evidence="13">The sequence shown here is derived from an EMBL/GenBank/DDBJ whole genome shotgun (WGS) entry which is preliminary data.</text>
</comment>
<dbReference type="SUPFAM" id="SSF52172">
    <property type="entry name" value="CheY-like"/>
    <property type="match status" value="1"/>
</dbReference>
<keyword evidence="6" id="KW-0418">Kinase</keyword>
<dbReference type="RefSeq" id="WP_017021976.1">
    <property type="nucleotide sequence ID" value="NZ_AJYJ02000014.1"/>
</dbReference>
<feature type="modified residue" description="4-aspartylphosphate" evidence="7">
    <location>
        <position position="713"/>
    </location>
</feature>
<keyword evidence="14" id="KW-1185">Reference proteome</keyword>
<evidence type="ECO:0000259" key="11">
    <source>
        <dbReference type="PROSITE" id="PS50110"/>
    </source>
</evidence>
<reference evidence="13 14" key="1">
    <citation type="journal article" date="2012" name="Science">
        <title>Ecological populations of bacteria act as socially cohesive units of antibiotic production and resistance.</title>
        <authorList>
            <person name="Cordero O.X."/>
            <person name="Wildschutte H."/>
            <person name="Kirkup B."/>
            <person name="Proehl S."/>
            <person name="Ngo L."/>
            <person name="Hussain F."/>
            <person name="Le Roux F."/>
            <person name="Mincer T."/>
            <person name="Polz M.F."/>
        </authorList>
    </citation>
    <scope>NUCLEOTIDE SEQUENCE [LARGE SCALE GENOMIC DNA]</scope>
    <source>
        <strain evidence="13 14">5S-186</strain>
    </source>
</reference>
<evidence type="ECO:0000256" key="2">
    <source>
        <dbReference type="ARBA" id="ARBA00004370"/>
    </source>
</evidence>
<dbReference type="InterPro" id="IPR011006">
    <property type="entry name" value="CheY-like_superfamily"/>
</dbReference>
<feature type="domain" description="Response regulatory" evidence="11">
    <location>
        <begin position="658"/>
        <end position="777"/>
    </location>
</feature>